<evidence type="ECO:0000256" key="1">
    <source>
        <dbReference type="SAM" id="MobiDB-lite"/>
    </source>
</evidence>
<sequence>MTQNKERQYKVSRDATAGWEGEHQLIHTQSSSMRLWENEEPADTEGKQPKTNDYDTLGYVIKGRVELIIEGQTIDLREGDSYLVPRGVEHTYRVAESLTAVEVTTPSTYRPPSHEQG</sequence>
<dbReference type="Proteomes" id="UP000259030">
    <property type="component" value="Chromosome"/>
</dbReference>
<feature type="compositionally biased region" description="Basic and acidic residues" evidence="1">
    <location>
        <begin position="44"/>
        <end position="53"/>
    </location>
</feature>
<dbReference type="InterPro" id="IPR013096">
    <property type="entry name" value="Cupin_2"/>
</dbReference>
<dbReference type="InterPro" id="IPR011051">
    <property type="entry name" value="RmlC_Cupin_sf"/>
</dbReference>
<organism evidence="3 4">
    <name type="scientific">Deinococcus ficus</name>
    <dbReference type="NCBI Taxonomy" id="317577"/>
    <lineage>
        <taxon>Bacteria</taxon>
        <taxon>Thermotogati</taxon>
        <taxon>Deinococcota</taxon>
        <taxon>Deinococci</taxon>
        <taxon>Deinococcales</taxon>
        <taxon>Deinococcaceae</taxon>
        <taxon>Deinococcus</taxon>
    </lineage>
</organism>
<keyword evidence="4" id="KW-1185">Reference proteome</keyword>
<dbReference type="EMBL" id="CP021081">
    <property type="protein sequence ID" value="ASN79855.1"/>
    <property type="molecule type" value="Genomic_DNA"/>
</dbReference>
<dbReference type="AlphaFoldDB" id="A0A221ST94"/>
<reference evidence="3 4" key="1">
    <citation type="submission" date="2017-05" db="EMBL/GenBank/DDBJ databases">
        <title>The complete genome sequence of Deinococcus ficus isolated from the rhizosphere of the Ficus religiosa L. in Taiwan.</title>
        <authorList>
            <person name="Wu K.-M."/>
            <person name="Liao T.-L."/>
            <person name="Liu Y.-M."/>
            <person name="Young C.-C."/>
            <person name="Tsai S.-F."/>
        </authorList>
    </citation>
    <scope>NUCLEOTIDE SEQUENCE [LARGE SCALE GENOMIC DNA]</scope>
    <source>
        <strain evidence="3 4">CC-FR2-10</strain>
    </source>
</reference>
<feature type="domain" description="Cupin type-2" evidence="2">
    <location>
        <begin position="49"/>
        <end position="97"/>
    </location>
</feature>
<proteinExistence type="predicted"/>
<accession>A0A221ST94</accession>
<dbReference type="SUPFAM" id="SSF51182">
    <property type="entry name" value="RmlC-like cupins"/>
    <property type="match status" value="1"/>
</dbReference>
<evidence type="ECO:0000313" key="3">
    <source>
        <dbReference type="EMBL" id="ASN79855.1"/>
    </source>
</evidence>
<gene>
    <name evidence="3" type="ORF">DFI_01500</name>
</gene>
<name>A0A221ST94_9DEIO</name>
<dbReference type="STRING" id="317577.GCA_000419625_00848"/>
<dbReference type="Pfam" id="PF07883">
    <property type="entry name" value="Cupin_2"/>
    <property type="match status" value="1"/>
</dbReference>
<evidence type="ECO:0000259" key="2">
    <source>
        <dbReference type="Pfam" id="PF07883"/>
    </source>
</evidence>
<dbReference type="InterPro" id="IPR014710">
    <property type="entry name" value="RmlC-like_jellyroll"/>
</dbReference>
<protein>
    <submittedName>
        <fullName evidence="3">Cupin</fullName>
    </submittedName>
</protein>
<evidence type="ECO:0000313" key="4">
    <source>
        <dbReference type="Proteomes" id="UP000259030"/>
    </source>
</evidence>
<feature type="region of interest" description="Disordered" evidence="1">
    <location>
        <begin position="29"/>
        <end position="54"/>
    </location>
</feature>
<dbReference type="Gene3D" id="2.60.120.10">
    <property type="entry name" value="Jelly Rolls"/>
    <property type="match status" value="1"/>
</dbReference>
<dbReference type="RefSeq" id="WP_027463524.1">
    <property type="nucleotide sequence ID" value="NZ_CP021081.1"/>
</dbReference>
<dbReference type="KEGG" id="dfc:DFI_01500"/>